<dbReference type="Pfam" id="PF00196">
    <property type="entry name" value="GerE"/>
    <property type="match status" value="1"/>
</dbReference>
<evidence type="ECO:0000259" key="1">
    <source>
        <dbReference type="SMART" id="SM00421"/>
    </source>
</evidence>
<dbReference type="GO" id="GO:0006355">
    <property type="term" value="P:regulation of DNA-templated transcription"/>
    <property type="evidence" value="ECO:0007669"/>
    <property type="project" value="InterPro"/>
</dbReference>
<dbReference type="SUPFAM" id="SSF46894">
    <property type="entry name" value="C-terminal effector domain of the bipartite response regulators"/>
    <property type="match status" value="1"/>
</dbReference>
<dbReference type="SMART" id="SM00421">
    <property type="entry name" value="HTH_LUXR"/>
    <property type="match status" value="1"/>
</dbReference>
<proteinExistence type="predicted"/>
<dbReference type="InterPro" id="IPR016032">
    <property type="entry name" value="Sig_transdc_resp-reg_C-effctor"/>
</dbReference>
<evidence type="ECO:0000313" key="2">
    <source>
        <dbReference type="EMBL" id="PSH54440.1"/>
    </source>
</evidence>
<keyword evidence="3" id="KW-1185">Reference proteome</keyword>
<evidence type="ECO:0000313" key="3">
    <source>
        <dbReference type="Proteomes" id="UP000241444"/>
    </source>
</evidence>
<reference evidence="3" key="1">
    <citation type="submission" date="2017-11" db="EMBL/GenBank/DDBJ databases">
        <authorList>
            <person name="Kuznetsova I."/>
            <person name="Sazanova A."/>
            <person name="Chirak E."/>
            <person name="Safronova V."/>
            <person name="Willems A."/>
        </authorList>
    </citation>
    <scope>NUCLEOTIDE SEQUENCE [LARGE SCALE GENOMIC DNA]</scope>
    <source>
        <strain evidence="3">STM 196</strain>
    </source>
</reference>
<protein>
    <submittedName>
        <fullName evidence="2">Helix-turn-helix transcriptional regulator</fullName>
    </submittedName>
</protein>
<dbReference type="AlphaFoldDB" id="A0A2P7AJQ1"/>
<dbReference type="RefSeq" id="WP_106714389.1">
    <property type="nucleotide sequence ID" value="NZ_PGGO01000087.1"/>
</dbReference>
<sequence>MRHDLNAVDNELVDLIYSSLLEETSWQQFLDRLAMTIPEGRSTLFFHDRASGAGAFSLQSGLTEQQVNDYNNYYSRLNPWMPKALKRQIGVGVTASQMLAHDELEKTEFYNDYLLPMGAKSAVGVTILRDQDRSFFLSVLTCRKEHNQNLPSAQLLTRLAPHLARVFQHYQAASIHRSVAQAGTRLLDLFDVGVVVVGAGGAIKTISPRAQAMLDEGIDIRLSFSGKLQIHSSVANRMLYRVLGSCNQAPKFQTFLLDNIRMTIIGVQKDQLSSLFEGPTAVLLLEPRSNRYSPADLRDFSNRYMLTAAETRALRGLFSGKSVDGIAADAGLSRETIRSQVKSLYAKANVRSHVELLRLVTFLSSN</sequence>
<feature type="domain" description="HTH luxR-type" evidence="1">
    <location>
        <begin position="303"/>
        <end position="360"/>
    </location>
</feature>
<dbReference type="InterPro" id="IPR036388">
    <property type="entry name" value="WH-like_DNA-bd_sf"/>
</dbReference>
<accession>A0A2P7AJQ1</accession>
<dbReference type="EMBL" id="PGGO01000087">
    <property type="protein sequence ID" value="PSH54440.1"/>
    <property type="molecule type" value="Genomic_DNA"/>
</dbReference>
<dbReference type="Gene3D" id="1.10.10.10">
    <property type="entry name" value="Winged helix-like DNA-binding domain superfamily/Winged helix DNA-binding domain"/>
    <property type="match status" value="1"/>
</dbReference>
<gene>
    <name evidence="2" type="ORF">CU102_28580</name>
</gene>
<dbReference type="OrthoDB" id="4457864at2"/>
<comment type="caution">
    <text evidence="2">The sequence shown here is derived from an EMBL/GenBank/DDBJ whole genome shotgun (WGS) entry which is preliminary data.</text>
</comment>
<name>A0A2P7AJQ1_9HYPH</name>
<dbReference type="Proteomes" id="UP000241444">
    <property type="component" value="Unassembled WGS sequence"/>
</dbReference>
<dbReference type="InterPro" id="IPR000792">
    <property type="entry name" value="Tscrpt_reg_LuxR_C"/>
</dbReference>
<organism evidence="2 3">
    <name type="scientific">Phyllobacterium brassicacearum</name>
    <dbReference type="NCBI Taxonomy" id="314235"/>
    <lineage>
        <taxon>Bacteria</taxon>
        <taxon>Pseudomonadati</taxon>
        <taxon>Pseudomonadota</taxon>
        <taxon>Alphaproteobacteria</taxon>
        <taxon>Hyphomicrobiales</taxon>
        <taxon>Phyllobacteriaceae</taxon>
        <taxon>Phyllobacterium</taxon>
    </lineage>
</organism>
<dbReference type="GO" id="GO:0003677">
    <property type="term" value="F:DNA binding"/>
    <property type="evidence" value="ECO:0007669"/>
    <property type="project" value="InterPro"/>
</dbReference>